<protein>
    <submittedName>
        <fullName evidence="3">ABC-type sugar transport system, permease component</fullName>
    </submittedName>
</protein>
<dbReference type="OrthoDB" id="5072256at2"/>
<keyword evidence="2" id="KW-0812">Transmembrane</keyword>
<evidence type="ECO:0000313" key="3">
    <source>
        <dbReference type="EMBL" id="BAJ73920.1"/>
    </source>
</evidence>
<proteinExistence type="predicted"/>
<name>E8NF66_MICTS</name>
<evidence type="ECO:0000256" key="2">
    <source>
        <dbReference type="SAM" id="Phobius"/>
    </source>
</evidence>
<feature type="transmembrane region" description="Helical" evidence="2">
    <location>
        <begin position="79"/>
        <end position="99"/>
    </location>
</feature>
<sequence>MDTAPAEPSRRSRREARDAQTVDVAEAPARLTASRTSDGDHPAQRKGLWIPLAVAATALVVGLVAGLLVTVAFDGAAGRSLGGAVASVIVGITGIALLAKYRHEGFLSLRGLDVLWGVVLGAIMPFVAGVFAGGGGWPAFGALSPRWLVLGVFVPYVVIGMLTVFASGLLVALTLRVTEPRLPAVWSRAIAAVVAAVAFAIIPVVFRGDVSGMPVALPVVFGVAAGIFVTLSRRLWGAIVLGIVFTTVWIAMSVAGFVLA</sequence>
<dbReference type="RefSeq" id="WP_013584047.1">
    <property type="nucleotide sequence ID" value="NC_015125.1"/>
</dbReference>
<dbReference type="AlphaFoldDB" id="E8NF66"/>
<accession>E8NF66</accession>
<feature type="transmembrane region" description="Helical" evidence="2">
    <location>
        <begin position="111"/>
        <end position="135"/>
    </location>
</feature>
<feature type="transmembrane region" description="Helical" evidence="2">
    <location>
        <begin position="48"/>
        <end position="73"/>
    </location>
</feature>
<keyword evidence="3" id="KW-0762">Sugar transport</keyword>
<keyword evidence="3" id="KW-0813">Transport</keyword>
<feature type="transmembrane region" description="Helical" evidence="2">
    <location>
        <begin position="147"/>
        <end position="173"/>
    </location>
</feature>
<feature type="region of interest" description="Disordered" evidence="1">
    <location>
        <begin position="1"/>
        <end position="24"/>
    </location>
</feature>
<feature type="transmembrane region" description="Helical" evidence="2">
    <location>
        <begin position="238"/>
        <end position="259"/>
    </location>
</feature>
<keyword evidence="2" id="KW-1133">Transmembrane helix</keyword>
<gene>
    <name evidence="3" type="ordered locus">MTES_0956</name>
</gene>
<dbReference type="KEGG" id="mts:MTES_0956"/>
<feature type="transmembrane region" description="Helical" evidence="2">
    <location>
        <begin position="212"/>
        <end position="231"/>
    </location>
</feature>
<evidence type="ECO:0000313" key="4">
    <source>
        <dbReference type="Proteomes" id="UP000008975"/>
    </source>
</evidence>
<reference key="2">
    <citation type="submission" date="2011-02" db="EMBL/GenBank/DDBJ databases">
        <title>Genome sequence of Microbacterium testaceum StLB037.</title>
        <authorList>
            <person name="Morohoshi T."/>
            <person name="Wang W.Z."/>
            <person name="Someya N."/>
            <person name="Ikeda T."/>
        </authorList>
    </citation>
    <scope>NUCLEOTIDE SEQUENCE</scope>
    <source>
        <strain>StLB037</strain>
    </source>
</reference>
<dbReference type="HOGENOM" id="CLU_1068806_0_0_11"/>
<reference evidence="3 4" key="1">
    <citation type="journal article" date="2011" name="J. Bacteriol.">
        <title>Genome sequence of Microbacterium testaceum StLB037, an N-acylhomoserine lactone-degrading bacterium isolated from potato leaves.</title>
        <authorList>
            <person name="Morohoshi T."/>
            <person name="Wang W.-Z."/>
            <person name="Someya N."/>
            <person name="Ikeda T."/>
        </authorList>
    </citation>
    <scope>NUCLEOTIDE SEQUENCE [LARGE SCALE GENOMIC DNA]</scope>
    <source>
        <strain evidence="3 4">StLB037</strain>
    </source>
</reference>
<dbReference type="Proteomes" id="UP000008975">
    <property type="component" value="Chromosome"/>
</dbReference>
<feature type="transmembrane region" description="Helical" evidence="2">
    <location>
        <begin position="185"/>
        <end position="206"/>
    </location>
</feature>
<organism evidence="3 4">
    <name type="scientific">Microbacterium testaceum (strain StLB037)</name>
    <dbReference type="NCBI Taxonomy" id="979556"/>
    <lineage>
        <taxon>Bacteria</taxon>
        <taxon>Bacillati</taxon>
        <taxon>Actinomycetota</taxon>
        <taxon>Actinomycetes</taxon>
        <taxon>Micrococcales</taxon>
        <taxon>Microbacteriaceae</taxon>
        <taxon>Microbacterium</taxon>
    </lineage>
</organism>
<evidence type="ECO:0000256" key="1">
    <source>
        <dbReference type="SAM" id="MobiDB-lite"/>
    </source>
</evidence>
<keyword evidence="2" id="KW-0472">Membrane</keyword>
<dbReference type="EMBL" id="AP012052">
    <property type="protein sequence ID" value="BAJ73920.1"/>
    <property type="molecule type" value="Genomic_DNA"/>
</dbReference>